<keyword evidence="11" id="KW-1185">Reference proteome</keyword>
<evidence type="ECO:0000256" key="9">
    <source>
        <dbReference type="SAM" id="Phobius"/>
    </source>
</evidence>
<dbReference type="PANTHER" id="PTHR30561">
    <property type="entry name" value="SMR FAMILY PROTON-DEPENDENT DRUG EFFLUX TRANSPORTER SUGE"/>
    <property type="match status" value="1"/>
</dbReference>
<comment type="similarity">
    <text evidence="7 8">Belongs to the drug/metabolite transporter (DMT) superfamily. Small multidrug resistance (SMR) (TC 2.A.7.1) family.</text>
</comment>
<dbReference type="Gene3D" id="1.10.3730.20">
    <property type="match status" value="1"/>
</dbReference>
<proteinExistence type="inferred from homology"/>
<dbReference type="PANTHER" id="PTHR30561:SF1">
    <property type="entry name" value="MULTIDRUG TRANSPORTER EMRE"/>
    <property type="match status" value="1"/>
</dbReference>
<evidence type="ECO:0000313" key="11">
    <source>
        <dbReference type="Proteomes" id="UP000246278"/>
    </source>
</evidence>
<keyword evidence="4 8" id="KW-0812">Transmembrane</keyword>
<dbReference type="Pfam" id="PF00893">
    <property type="entry name" value="Multi_Drug_Res"/>
    <property type="match status" value="1"/>
</dbReference>
<evidence type="ECO:0000256" key="8">
    <source>
        <dbReference type="RuleBase" id="RU003942"/>
    </source>
</evidence>
<name>A0A317T9S8_9CHLB</name>
<dbReference type="Proteomes" id="UP000246278">
    <property type="component" value="Unassembled WGS sequence"/>
</dbReference>
<keyword evidence="6 9" id="KW-0472">Membrane</keyword>
<feature type="transmembrane region" description="Helical" evidence="9">
    <location>
        <begin position="57"/>
        <end position="78"/>
    </location>
</feature>
<comment type="subcellular location">
    <subcellularLocation>
        <location evidence="1 8">Cell membrane</location>
        <topology evidence="1 8">Multi-pass membrane protein</topology>
    </subcellularLocation>
</comment>
<evidence type="ECO:0000256" key="3">
    <source>
        <dbReference type="ARBA" id="ARBA00022475"/>
    </source>
</evidence>
<comment type="caution">
    <text evidence="10">The sequence shown here is derived from an EMBL/GenBank/DDBJ whole genome shotgun (WGS) entry which is preliminary data.</text>
</comment>
<evidence type="ECO:0000256" key="5">
    <source>
        <dbReference type="ARBA" id="ARBA00022989"/>
    </source>
</evidence>
<keyword evidence="5 9" id="KW-1133">Transmembrane helix</keyword>
<dbReference type="InterPro" id="IPR045324">
    <property type="entry name" value="Small_multidrug_res"/>
</dbReference>
<dbReference type="SUPFAM" id="SSF103481">
    <property type="entry name" value="Multidrug resistance efflux transporter EmrE"/>
    <property type="match status" value="1"/>
</dbReference>
<protein>
    <recommendedName>
        <fullName evidence="12">QacE family quaternary ammonium compound efflux SMR transporter</fullName>
    </recommendedName>
</protein>
<evidence type="ECO:0000256" key="4">
    <source>
        <dbReference type="ARBA" id="ARBA00022692"/>
    </source>
</evidence>
<dbReference type="GO" id="GO:0005886">
    <property type="term" value="C:plasma membrane"/>
    <property type="evidence" value="ECO:0007669"/>
    <property type="project" value="UniProtKB-SubCell"/>
</dbReference>
<sequence>MHWIYLFIAIIMEVAGTTSMKLSEGFSKPLPSISIFIFYGFSFTFLTLALKALPIGITYAIWAAAGTALITLVGIIWFGESLNMLKILSLLLIIIGVAGLHVSRESML</sequence>
<keyword evidence="3" id="KW-1003">Cell membrane</keyword>
<feature type="transmembrane region" description="Helical" evidence="9">
    <location>
        <begin position="32"/>
        <end position="50"/>
    </location>
</feature>
<keyword evidence="2" id="KW-0813">Transport</keyword>
<gene>
    <name evidence="10" type="ORF">CR164_07130</name>
</gene>
<evidence type="ECO:0000256" key="7">
    <source>
        <dbReference type="ARBA" id="ARBA00038032"/>
    </source>
</evidence>
<dbReference type="RefSeq" id="WP_110023354.1">
    <property type="nucleotide sequence ID" value="NZ_PDNZ01000004.1"/>
</dbReference>
<dbReference type="AlphaFoldDB" id="A0A317T9S8"/>
<dbReference type="GO" id="GO:1990961">
    <property type="term" value="P:xenobiotic detoxification by transmembrane export across the plasma membrane"/>
    <property type="evidence" value="ECO:0007669"/>
    <property type="project" value="UniProtKB-ARBA"/>
</dbReference>
<accession>A0A317T9S8</accession>
<dbReference type="EMBL" id="PDNZ01000004">
    <property type="protein sequence ID" value="PWW82221.1"/>
    <property type="molecule type" value="Genomic_DNA"/>
</dbReference>
<evidence type="ECO:0000256" key="1">
    <source>
        <dbReference type="ARBA" id="ARBA00004651"/>
    </source>
</evidence>
<reference evidence="11" key="1">
    <citation type="submission" date="2017-10" db="EMBL/GenBank/DDBJ databases">
        <authorList>
            <person name="Gaisin V.A."/>
            <person name="Rysina M.S."/>
            <person name="Grouzdev D.S."/>
        </authorList>
    </citation>
    <scope>NUCLEOTIDE SEQUENCE [LARGE SCALE GENOMIC DNA]</scope>
    <source>
        <strain evidence="11">V1</strain>
    </source>
</reference>
<feature type="transmembrane region" description="Helical" evidence="9">
    <location>
        <begin position="84"/>
        <end position="102"/>
    </location>
</feature>
<organism evidence="10 11">
    <name type="scientific">Prosthecochloris marina</name>
    <dbReference type="NCBI Taxonomy" id="2017681"/>
    <lineage>
        <taxon>Bacteria</taxon>
        <taxon>Pseudomonadati</taxon>
        <taxon>Chlorobiota</taxon>
        <taxon>Chlorobiia</taxon>
        <taxon>Chlorobiales</taxon>
        <taxon>Chlorobiaceae</taxon>
        <taxon>Prosthecochloris</taxon>
    </lineage>
</organism>
<dbReference type="InterPro" id="IPR000390">
    <property type="entry name" value="Small_drug/metabolite_transptr"/>
</dbReference>
<evidence type="ECO:0000256" key="2">
    <source>
        <dbReference type="ARBA" id="ARBA00022448"/>
    </source>
</evidence>
<dbReference type="InterPro" id="IPR037185">
    <property type="entry name" value="EmrE-like"/>
</dbReference>
<evidence type="ECO:0000256" key="6">
    <source>
        <dbReference type="ARBA" id="ARBA00023136"/>
    </source>
</evidence>
<dbReference type="FunFam" id="1.10.3730.20:FF:000001">
    <property type="entry name" value="Quaternary ammonium compound resistance transporter SugE"/>
    <property type="match status" value="1"/>
</dbReference>
<dbReference type="OrthoDB" id="21828at2"/>
<evidence type="ECO:0000313" key="10">
    <source>
        <dbReference type="EMBL" id="PWW82221.1"/>
    </source>
</evidence>
<evidence type="ECO:0008006" key="12">
    <source>
        <dbReference type="Google" id="ProtNLM"/>
    </source>
</evidence>
<dbReference type="GO" id="GO:0022857">
    <property type="term" value="F:transmembrane transporter activity"/>
    <property type="evidence" value="ECO:0007669"/>
    <property type="project" value="InterPro"/>
</dbReference>